<evidence type="ECO:0000313" key="1">
    <source>
        <dbReference type="EMBL" id="MEL5993565.1"/>
    </source>
</evidence>
<reference evidence="1 2" key="1">
    <citation type="journal article" date="2018" name="Arch. Microbiol.">
        <title>Hymenobacter segetis sp. nov., isolated from soil.</title>
        <authorList>
            <person name="Ten L.N."/>
            <person name="Lim S.J."/>
            <person name="Kim B.O."/>
            <person name="Kang I.K."/>
            <person name="Jung H.Y."/>
        </authorList>
    </citation>
    <scope>NUCLEOTIDE SEQUENCE [LARGE SCALE GENOMIC DNA]</scope>
    <source>
        <strain evidence="1 2">S7-3-11</strain>
    </source>
</reference>
<evidence type="ECO:0000313" key="2">
    <source>
        <dbReference type="Proteomes" id="UP001479606"/>
    </source>
</evidence>
<protein>
    <recommendedName>
        <fullName evidence="3">DUF4145 domain-containing protein</fullName>
    </recommendedName>
</protein>
<comment type="caution">
    <text evidence="1">The sequence shown here is derived from an EMBL/GenBank/DDBJ whole genome shotgun (WGS) entry which is preliminary data.</text>
</comment>
<gene>
    <name evidence="1" type="ORF">AAFH49_05045</name>
</gene>
<dbReference type="RefSeq" id="WP_342296412.1">
    <property type="nucleotide sequence ID" value="NZ_JBCEVZ010000007.1"/>
</dbReference>
<dbReference type="EMBL" id="JBCEVZ010000007">
    <property type="protein sequence ID" value="MEL5993565.1"/>
    <property type="molecule type" value="Genomic_DNA"/>
</dbReference>
<name>A0ABU9LSH5_9BACT</name>
<keyword evidence="2" id="KW-1185">Reference proteome</keyword>
<proteinExistence type="predicted"/>
<sequence>MFDNTSFSVETNGGRVTIVGLPQHCPNCHRHIRPYALYGYLNHYQTDLSLLLVCPNRQCDKAFFGYYTREEVGSHPDLMKTQYWFIEKTNIGTFSKAPINQTVELISPTFMTIYNQAYHAEQSELLEICGMGYRKALEFLIKDYAISKDPSAKEIIEKKALMGCITDYVSDTRIKAVAKRAVWLGNDETHYVRKWEGKNLTDLKKLIELTIHWIEMEKLTESFEADMPG</sequence>
<evidence type="ECO:0008006" key="3">
    <source>
        <dbReference type="Google" id="ProtNLM"/>
    </source>
</evidence>
<dbReference type="Proteomes" id="UP001479606">
    <property type="component" value="Unassembled WGS sequence"/>
</dbReference>
<accession>A0ABU9LSH5</accession>
<organism evidence="1 2">
    <name type="scientific">Hymenobacter segetis</name>
    <dbReference type="NCBI Taxonomy" id="2025509"/>
    <lineage>
        <taxon>Bacteria</taxon>
        <taxon>Pseudomonadati</taxon>
        <taxon>Bacteroidota</taxon>
        <taxon>Cytophagia</taxon>
        <taxon>Cytophagales</taxon>
        <taxon>Hymenobacteraceae</taxon>
        <taxon>Hymenobacter</taxon>
    </lineage>
</organism>